<dbReference type="NCBIfam" id="TIGR00756">
    <property type="entry name" value="PPR"/>
    <property type="match status" value="7"/>
</dbReference>
<feature type="repeat" description="PPR" evidence="2">
    <location>
        <begin position="206"/>
        <end position="240"/>
    </location>
</feature>
<feature type="repeat" description="PPR" evidence="2">
    <location>
        <begin position="175"/>
        <end position="205"/>
    </location>
</feature>
<comment type="caution">
    <text evidence="3">The sequence shown here is derived from an EMBL/GenBank/DDBJ whole genome shotgun (WGS) entry which is preliminary data.</text>
</comment>
<dbReference type="InterPro" id="IPR002885">
    <property type="entry name" value="PPR_rpt"/>
</dbReference>
<evidence type="ECO:0000313" key="3">
    <source>
        <dbReference type="EMBL" id="KAH9312999.1"/>
    </source>
</evidence>
<dbReference type="AlphaFoldDB" id="A0AA38FZ07"/>
<dbReference type="Proteomes" id="UP000824469">
    <property type="component" value="Unassembled WGS sequence"/>
</dbReference>
<dbReference type="Gene3D" id="1.25.40.10">
    <property type="entry name" value="Tetratricopeptide repeat domain"/>
    <property type="match status" value="5"/>
</dbReference>
<feature type="repeat" description="PPR" evidence="2">
    <location>
        <begin position="268"/>
        <end position="302"/>
    </location>
</feature>
<accession>A0AA38FZ07</accession>
<protein>
    <recommendedName>
        <fullName evidence="5">Pentatricopeptide repeat-containing protein</fullName>
    </recommendedName>
</protein>
<evidence type="ECO:0008006" key="5">
    <source>
        <dbReference type="Google" id="ProtNLM"/>
    </source>
</evidence>
<dbReference type="PROSITE" id="PS51375">
    <property type="entry name" value="PPR"/>
    <property type="match status" value="8"/>
</dbReference>
<dbReference type="FunFam" id="1.25.40.10:FF:000125">
    <property type="entry name" value="Pentatricopeptide repeat-containing protein"/>
    <property type="match status" value="1"/>
</dbReference>
<evidence type="ECO:0000256" key="1">
    <source>
        <dbReference type="ARBA" id="ARBA00022737"/>
    </source>
</evidence>
<dbReference type="Pfam" id="PF13041">
    <property type="entry name" value="PPR_2"/>
    <property type="match status" value="3"/>
</dbReference>
<feature type="repeat" description="PPR" evidence="2">
    <location>
        <begin position="532"/>
        <end position="566"/>
    </location>
</feature>
<dbReference type="InterPro" id="IPR046849">
    <property type="entry name" value="E2_motif"/>
</dbReference>
<feature type="repeat" description="PPR" evidence="2">
    <location>
        <begin position="501"/>
        <end position="531"/>
    </location>
</feature>
<dbReference type="FunFam" id="1.25.40.10:FF:000031">
    <property type="entry name" value="Pentatricopeptide repeat-containing protein mitochondrial"/>
    <property type="match status" value="1"/>
</dbReference>
<feature type="repeat" description="PPR" evidence="2">
    <location>
        <begin position="303"/>
        <end position="333"/>
    </location>
</feature>
<gene>
    <name evidence="3" type="ORF">KI387_028034</name>
</gene>
<dbReference type="OMA" id="TIMPERD"/>
<dbReference type="EMBL" id="JAHRHJ020000006">
    <property type="protein sequence ID" value="KAH9312999.1"/>
    <property type="molecule type" value="Genomic_DNA"/>
</dbReference>
<dbReference type="FunFam" id="1.25.40.10:FF:000366">
    <property type="entry name" value="Pentatricopeptide (PPR) repeat-containing protein"/>
    <property type="match status" value="1"/>
</dbReference>
<feature type="repeat" description="PPR" evidence="2">
    <location>
        <begin position="431"/>
        <end position="465"/>
    </location>
</feature>
<dbReference type="GO" id="GO:0003723">
    <property type="term" value="F:RNA binding"/>
    <property type="evidence" value="ECO:0007669"/>
    <property type="project" value="InterPro"/>
</dbReference>
<sequence>MPAVYIRHCQRFFVKGKGDVLRYASCSTVTWCLIGSGFQLIAFNRKLHFYNGEDNQSNDVGVGDEIAIVDTEKEREQAFNRANSGVIHSNRIKWKSLNPKDDHIAIKTDARKLSHEQFDKMPERKFAVRDLDIGGAAKVSKMKDAGKVLGKISEINVDKMSERNVELFDEMAARSIEAWNLKISRLAQSGRIDDARTVFDKMPERNVVSWNSIIAGYGQNGRLEDACLLFGEMPERNAISWNGMIAGYVQNGKVEEGYELFETMPERNVVSWTTMIAGLVQNGRLEDARQLFDRMPQKHVRSWNALISGYSQYEQSGEAVEFFKEMLQSGMMPNSFTFPSVLRASTTLEAVDLGKQIHACILKRGIESDVFVGSALVTMYSKCGIIEHALQVMDKMPEPDLALWNAMIAGFVQNGRMEEAREYFCILAQPNVVSWTAMIAGFAQNGHGEEALIYLIEMLKTAVKANESTLTSVLRACTSLAALEQGRQVHAHIYKTTFENNIFVNNALITMYGKCGSIEDAEQVFTIMPERDVISWNAIIAGYAQHGHAKEALQLFEQLLQAGTKPNEITFVGVLSACSHAGLVDRGRNYFDSMVQNHCLKAGPEHYACMVDLLGRAGHLDEAENLINKMPLKPDAVIWSSLLSASKIHVNVELGKRAAEHLFELEPGNESTYVLLSSIYSAAAMWDDARYVRIMMKEKGIRKTPGCSWMDVNNRVHVFVTGDRSHPESEKIYEKLNELAKQMEEAGYKPETSFVVQDVAEDEKDSILY</sequence>
<evidence type="ECO:0000256" key="2">
    <source>
        <dbReference type="PROSITE-ProRule" id="PRU00708"/>
    </source>
</evidence>
<reference evidence="3 4" key="1">
    <citation type="journal article" date="2021" name="Nat. Plants">
        <title>The Taxus genome provides insights into paclitaxel biosynthesis.</title>
        <authorList>
            <person name="Xiong X."/>
            <person name="Gou J."/>
            <person name="Liao Q."/>
            <person name="Li Y."/>
            <person name="Zhou Q."/>
            <person name="Bi G."/>
            <person name="Li C."/>
            <person name="Du R."/>
            <person name="Wang X."/>
            <person name="Sun T."/>
            <person name="Guo L."/>
            <person name="Liang H."/>
            <person name="Lu P."/>
            <person name="Wu Y."/>
            <person name="Zhang Z."/>
            <person name="Ro D.K."/>
            <person name="Shang Y."/>
            <person name="Huang S."/>
            <person name="Yan J."/>
        </authorList>
    </citation>
    <scope>NUCLEOTIDE SEQUENCE [LARGE SCALE GENOMIC DNA]</scope>
    <source>
        <strain evidence="3">Ta-2019</strain>
    </source>
</reference>
<keyword evidence="1" id="KW-0677">Repeat</keyword>
<organism evidence="3 4">
    <name type="scientific">Taxus chinensis</name>
    <name type="common">Chinese yew</name>
    <name type="synonym">Taxus wallichiana var. chinensis</name>
    <dbReference type="NCBI Taxonomy" id="29808"/>
    <lineage>
        <taxon>Eukaryota</taxon>
        <taxon>Viridiplantae</taxon>
        <taxon>Streptophyta</taxon>
        <taxon>Embryophyta</taxon>
        <taxon>Tracheophyta</taxon>
        <taxon>Spermatophyta</taxon>
        <taxon>Pinopsida</taxon>
        <taxon>Pinidae</taxon>
        <taxon>Conifers II</taxon>
        <taxon>Cupressales</taxon>
        <taxon>Taxaceae</taxon>
        <taxon>Taxus</taxon>
    </lineage>
</organism>
<dbReference type="Pfam" id="PF01535">
    <property type="entry name" value="PPR"/>
    <property type="match status" value="7"/>
</dbReference>
<name>A0AA38FZ07_TAXCH</name>
<dbReference type="GO" id="GO:0048731">
    <property type="term" value="P:system development"/>
    <property type="evidence" value="ECO:0007669"/>
    <property type="project" value="UniProtKB-ARBA"/>
</dbReference>
<dbReference type="PANTHER" id="PTHR47926:SF471">
    <property type="entry name" value="DYW DOMAIN-CONTAINING PROTEIN"/>
    <property type="match status" value="1"/>
</dbReference>
<dbReference type="SUPFAM" id="SSF48452">
    <property type="entry name" value="TPR-like"/>
    <property type="match status" value="1"/>
</dbReference>
<keyword evidence="4" id="KW-1185">Reference proteome</keyword>
<proteinExistence type="predicted"/>
<dbReference type="Pfam" id="PF20431">
    <property type="entry name" value="E_motif"/>
    <property type="match status" value="1"/>
</dbReference>
<evidence type="ECO:0000313" key="4">
    <source>
        <dbReference type="Proteomes" id="UP000824469"/>
    </source>
</evidence>
<dbReference type="PANTHER" id="PTHR47926">
    <property type="entry name" value="PENTATRICOPEPTIDE REPEAT-CONTAINING PROTEIN"/>
    <property type="match status" value="1"/>
</dbReference>
<dbReference type="Pfam" id="PF20430">
    <property type="entry name" value="Eplus_motif"/>
    <property type="match status" value="1"/>
</dbReference>
<dbReference type="InterPro" id="IPR046960">
    <property type="entry name" value="PPR_At4g14850-like_plant"/>
</dbReference>
<dbReference type="InterPro" id="IPR011990">
    <property type="entry name" value="TPR-like_helical_dom_sf"/>
</dbReference>
<dbReference type="InterPro" id="IPR046848">
    <property type="entry name" value="E_motif"/>
</dbReference>
<feature type="repeat" description="PPR" evidence="2">
    <location>
        <begin position="400"/>
        <end position="430"/>
    </location>
</feature>
<dbReference type="GO" id="GO:0009451">
    <property type="term" value="P:RNA modification"/>
    <property type="evidence" value="ECO:0007669"/>
    <property type="project" value="InterPro"/>
</dbReference>